<proteinExistence type="predicted"/>
<organism evidence="1 2">
    <name type="scientific">Methylobacterium aquaticum</name>
    <dbReference type="NCBI Taxonomy" id="270351"/>
    <lineage>
        <taxon>Bacteria</taxon>
        <taxon>Pseudomonadati</taxon>
        <taxon>Pseudomonadota</taxon>
        <taxon>Alphaproteobacteria</taxon>
        <taxon>Hyphomicrobiales</taxon>
        <taxon>Methylobacteriaceae</taxon>
        <taxon>Methylobacterium</taxon>
    </lineage>
</organism>
<dbReference type="PATRIC" id="fig|270351.6.peg.3948"/>
<feature type="non-terminal residue" evidence="1">
    <location>
        <position position="1"/>
    </location>
</feature>
<accession>A0A0J6S3K7</accession>
<protein>
    <submittedName>
        <fullName evidence="1">Uncharacterized protein</fullName>
    </submittedName>
</protein>
<dbReference type="Proteomes" id="UP000035929">
    <property type="component" value="Unassembled WGS sequence"/>
</dbReference>
<comment type="caution">
    <text evidence="1">The sequence shown here is derived from an EMBL/GenBank/DDBJ whole genome shotgun (WGS) entry which is preliminary data.</text>
</comment>
<evidence type="ECO:0000313" key="1">
    <source>
        <dbReference type="EMBL" id="KMO28172.1"/>
    </source>
</evidence>
<sequence length="78" mass="8787">DEDFVTRETVELLAHCTFGWSGIVCDRQPVEFSAEAAKHLYSRFPWMREQADAACANRNLYDRSASRDQPPAGESAHA</sequence>
<gene>
    <name evidence="1" type="ORF">VP06_28440</name>
</gene>
<name>A0A0J6S3K7_9HYPH</name>
<dbReference type="RefSeq" id="WP_048467155.1">
    <property type="nucleotide sequence ID" value="NZ_LABX01000261.1"/>
</dbReference>
<dbReference type="AlphaFoldDB" id="A0A0J6S3K7"/>
<dbReference type="EMBL" id="LABX01000261">
    <property type="protein sequence ID" value="KMO28172.1"/>
    <property type="molecule type" value="Genomic_DNA"/>
</dbReference>
<reference evidence="1 2" key="1">
    <citation type="submission" date="2015-03" db="EMBL/GenBank/DDBJ databases">
        <title>Genome sequencing of Methylobacterium aquaticum DSM16371 type strain.</title>
        <authorList>
            <person name="Chaudhry V."/>
            <person name="Patil P.B."/>
        </authorList>
    </citation>
    <scope>NUCLEOTIDE SEQUENCE [LARGE SCALE GENOMIC DNA]</scope>
    <source>
        <strain evidence="1 2">DSM 16371</strain>
    </source>
</reference>
<evidence type="ECO:0000313" key="2">
    <source>
        <dbReference type="Proteomes" id="UP000035929"/>
    </source>
</evidence>